<dbReference type="CDD" id="cd03024">
    <property type="entry name" value="DsbA_FrnE"/>
    <property type="match status" value="1"/>
</dbReference>
<keyword evidence="3" id="KW-1185">Reference proteome</keyword>
<gene>
    <name evidence="2" type="ORF">D7V88_32210</name>
</gene>
<dbReference type="Proteomes" id="UP000268094">
    <property type="component" value="Unassembled WGS sequence"/>
</dbReference>
<dbReference type="AlphaFoldDB" id="A0A3A8IG45"/>
<dbReference type="RefSeq" id="WP_120544449.1">
    <property type="nucleotide sequence ID" value="NZ_RAVZ01000304.1"/>
</dbReference>
<name>A0A3A8IG45_9BACT</name>
<accession>A0A3A8IG45</accession>
<dbReference type="OrthoDB" id="9799122at2"/>
<dbReference type="EMBL" id="RAVZ01000304">
    <property type="protein sequence ID" value="RKG76463.1"/>
    <property type="molecule type" value="Genomic_DNA"/>
</dbReference>
<evidence type="ECO:0000313" key="2">
    <source>
        <dbReference type="EMBL" id="RKG76463.1"/>
    </source>
</evidence>
<dbReference type="PANTHER" id="PTHR13887:SF41">
    <property type="entry name" value="THIOREDOXIN SUPERFAMILY PROTEIN"/>
    <property type="match status" value="1"/>
</dbReference>
<dbReference type="SUPFAM" id="SSF52833">
    <property type="entry name" value="Thioredoxin-like"/>
    <property type="match status" value="1"/>
</dbReference>
<dbReference type="GO" id="GO:0016491">
    <property type="term" value="F:oxidoreductase activity"/>
    <property type="evidence" value="ECO:0007669"/>
    <property type="project" value="InterPro"/>
</dbReference>
<comment type="caution">
    <text evidence="2">The sequence shown here is derived from an EMBL/GenBank/DDBJ whole genome shotgun (WGS) entry which is preliminary data.</text>
</comment>
<dbReference type="InterPro" id="IPR001853">
    <property type="entry name" value="DSBA-like_thioredoxin_dom"/>
</dbReference>
<evidence type="ECO:0000259" key="1">
    <source>
        <dbReference type="Pfam" id="PF01323"/>
    </source>
</evidence>
<organism evidence="2 3">
    <name type="scientific">Corallococcus terminator</name>
    <dbReference type="NCBI Taxonomy" id="2316733"/>
    <lineage>
        <taxon>Bacteria</taxon>
        <taxon>Pseudomonadati</taxon>
        <taxon>Myxococcota</taxon>
        <taxon>Myxococcia</taxon>
        <taxon>Myxococcales</taxon>
        <taxon>Cystobacterineae</taxon>
        <taxon>Myxococcaceae</taxon>
        <taxon>Corallococcus</taxon>
    </lineage>
</organism>
<reference evidence="3" key="1">
    <citation type="submission" date="2018-09" db="EMBL/GenBank/DDBJ databases">
        <authorList>
            <person name="Livingstone P.G."/>
            <person name="Whitworth D.E."/>
        </authorList>
    </citation>
    <scope>NUCLEOTIDE SEQUENCE [LARGE SCALE GENOMIC DNA]</scope>
    <source>
        <strain evidence="3">CA054A</strain>
    </source>
</reference>
<dbReference type="InterPro" id="IPR036249">
    <property type="entry name" value="Thioredoxin-like_sf"/>
</dbReference>
<sequence>MSTPVVIHVWSDFVCPWCYVGLAEVEKLKQHYDIQVEWHPYFLRPETPPEGLPLPEYVREGMKDPNNPLKVRAAREGLKMVHRDIIPSTRRAHEATEYAKSEGKLAAFHAAVLRRYWSEGQDLWQWDTLRGAGTDAGLDPDALQHAVETGRYRAVVEASVREAQEMGIRAVPTFILGEKLAIQGAQEYPAFQRAMEQLGAKPRG</sequence>
<dbReference type="PANTHER" id="PTHR13887">
    <property type="entry name" value="GLUTATHIONE S-TRANSFERASE KAPPA"/>
    <property type="match status" value="1"/>
</dbReference>
<dbReference type="Gene3D" id="3.40.30.10">
    <property type="entry name" value="Glutaredoxin"/>
    <property type="match status" value="1"/>
</dbReference>
<protein>
    <submittedName>
        <fullName evidence="2">DsbA family oxidoreductase</fullName>
    </submittedName>
</protein>
<feature type="domain" description="DSBA-like thioredoxin" evidence="1">
    <location>
        <begin position="7"/>
        <end position="195"/>
    </location>
</feature>
<proteinExistence type="predicted"/>
<evidence type="ECO:0000313" key="3">
    <source>
        <dbReference type="Proteomes" id="UP000268094"/>
    </source>
</evidence>
<dbReference type="Pfam" id="PF01323">
    <property type="entry name" value="DSBA"/>
    <property type="match status" value="1"/>
</dbReference>